<reference evidence="1 2" key="1">
    <citation type="submission" date="2018-09" db="EMBL/GenBank/DDBJ databases">
        <title>A high-quality reference genome of wild soybean provides a powerful tool to mine soybean genomes.</title>
        <authorList>
            <person name="Xie M."/>
            <person name="Chung C.Y.L."/>
            <person name="Li M.-W."/>
            <person name="Wong F.-L."/>
            <person name="Chan T.-F."/>
            <person name="Lam H.-M."/>
        </authorList>
    </citation>
    <scope>NUCLEOTIDE SEQUENCE [LARGE SCALE GENOMIC DNA]</scope>
    <source>
        <strain evidence="2">cv. W05</strain>
        <tissue evidence="1">Hypocotyl of etiolated seedlings</tissue>
    </source>
</reference>
<proteinExistence type="predicted"/>
<keyword evidence="2" id="KW-1185">Reference proteome</keyword>
<protein>
    <submittedName>
        <fullName evidence="1">Uncharacterized protein</fullName>
    </submittedName>
</protein>
<sequence length="65" mass="7027">MVGGVEAGFPFSFCGGSFLFESSGLVVVRTTVRGYSVRTDLPLQEKNPQFPVKVSGWWGGMGGRR</sequence>
<dbReference type="Proteomes" id="UP000289340">
    <property type="component" value="Chromosome 6"/>
</dbReference>
<evidence type="ECO:0000313" key="1">
    <source>
        <dbReference type="EMBL" id="RZC05997.1"/>
    </source>
</evidence>
<comment type="caution">
    <text evidence="1">The sequence shown here is derived from an EMBL/GenBank/DDBJ whole genome shotgun (WGS) entry which is preliminary data.</text>
</comment>
<organism evidence="1 2">
    <name type="scientific">Glycine soja</name>
    <name type="common">Wild soybean</name>
    <dbReference type="NCBI Taxonomy" id="3848"/>
    <lineage>
        <taxon>Eukaryota</taxon>
        <taxon>Viridiplantae</taxon>
        <taxon>Streptophyta</taxon>
        <taxon>Embryophyta</taxon>
        <taxon>Tracheophyta</taxon>
        <taxon>Spermatophyta</taxon>
        <taxon>Magnoliopsida</taxon>
        <taxon>eudicotyledons</taxon>
        <taxon>Gunneridae</taxon>
        <taxon>Pentapetalae</taxon>
        <taxon>rosids</taxon>
        <taxon>fabids</taxon>
        <taxon>Fabales</taxon>
        <taxon>Fabaceae</taxon>
        <taxon>Papilionoideae</taxon>
        <taxon>50 kb inversion clade</taxon>
        <taxon>NPAAA clade</taxon>
        <taxon>indigoferoid/millettioid clade</taxon>
        <taxon>Phaseoleae</taxon>
        <taxon>Glycine</taxon>
        <taxon>Glycine subgen. Soja</taxon>
    </lineage>
</organism>
<gene>
    <name evidence="1" type="ORF">D0Y65_013846</name>
</gene>
<accession>A0A445K5G7</accession>
<dbReference type="EMBL" id="QZWG01000006">
    <property type="protein sequence ID" value="RZC05997.1"/>
    <property type="molecule type" value="Genomic_DNA"/>
</dbReference>
<name>A0A445K5G7_GLYSO</name>
<dbReference type="AlphaFoldDB" id="A0A445K5G7"/>
<evidence type="ECO:0000313" key="2">
    <source>
        <dbReference type="Proteomes" id="UP000289340"/>
    </source>
</evidence>